<name>A0ACB7RL22_HYAAI</name>
<protein>
    <submittedName>
        <fullName evidence="1">Uncharacterized protein</fullName>
    </submittedName>
</protein>
<evidence type="ECO:0000313" key="1">
    <source>
        <dbReference type="EMBL" id="KAH6922559.1"/>
    </source>
</evidence>
<proteinExistence type="predicted"/>
<dbReference type="EMBL" id="CM023489">
    <property type="protein sequence ID" value="KAH6922559.1"/>
    <property type="molecule type" value="Genomic_DNA"/>
</dbReference>
<comment type="caution">
    <text evidence="1">The sequence shown here is derived from an EMBL/GenBank/DDBJ whole genome shotgun (WGS) entry which is preliminary data.</text>
</comment>
<accession>A0ACB7RL22</accession>
<keyword evidence="2" id="KW-1185">Reference proteome</keyword>
<sequence length="418" mass="44422">MAASASHLRGYDPEGMTWTTVPTSQAHNSAVPSIRHQSLNEAVARRASVQAKTAASNAIPASGTPAGKTQHPVSRAAGGKGKVLTNWRPRPFPKPGPDDFVVVLKPREHVSLHQAFSENRYGAAFTAYLGPELAKSVTVVPSREQNLVLIHTPNPAAADRLLGEFSVNTERGLRQDGGDVCHGVIVVSNSDTTESLRQQVQWRAGTIVEVRKFGSSNKARVTFAGEVKPRFVHYDNLLIQVRNYYRTIPACGLCGSVGHRADACPNTQPDTCGLCGQQVLLVEGVRAPHECVPRCSVCGGEHATNSRDCAAKFRKHKVIALKGGTKRKSAAKKKSRHLGLPGESPSRDDNTAKPAPSTGNDGKRPPTQPSPQGDKGKLSTTPPRGEAMPWANAAKHGTQVSGTGRAAPSSPPAARTAE</sequence>
<evidence type="ECO:0000313" key="2">
    <source>
        <dbReference type="Proteomes" id="UP000821845"/>
    </source>
</evidence>
<dbReference type="Proteomes" id="UP000821845">
    <property type="component" value="Chromosome 9"/>
</dbReference>
<organism evidence="1 2">
    <name type="scientific">Hyalomma asiaticum</name>
    <name type="common">Tick</name>
    <dbReference type="NCBI Taxonomy" id="266040"/>
    <lineage>
        <taxon>Eukaryota</taxon>
        <taxon>Metazoa</taxon>
        <taxon>Ecdysozoa</taxon>
        <taxon>Arthropoda</taxon>
        <taxon>Chelicerata</taxon>
        <taxon>Arachnida</taxon>
        <taxon>Acari</taxon>
        <taxon>Parasitiformes</taxon>
        <taxon>Ixodida</taxon>
        <taxon>Ixodoidea</taxon>
        <taxon>Ixodidae</taxon>
        <taxon>Hyalomminae</taxon>
        <taxon>Hyalomma</taxon>
    </lineage>
</organism>
<gene>
    <name evidence="1" type="ORF">HPB50_015779</name>
</gene>
<reference evidence="1" key="1">
    <citation type="submission" date="2020-05" db="EMBL/GenBank/DDBJ databases">
        <title>Large-scale comparative analyses of tick genomes elucidate their genetic diversity and vector capacities.</title>
        <authorList>
            <person name="Jia N."/>
            <person name="Wang J."/>
            <person name="Shi W."/>
            <person name="Du L."/>
            <person name="Sun Y."/>
            <person name="Zhan W."/>
            <person name="Jiang J."/>
            <person name="Wang Q."/>
            <person name="Zhang B."/>
            <person name="Ji P."/>
            <person name="Sakyi L.B."/>
            <person name="Cui X."/>
            <person name="Yuan T."/>
            <person name="Jiang B."/>
            <person name="Yang W."/>
            <person name="Lam T.T.-Y."/>
            <person name="Chang Q."/>
            <person name="Ding S."/>
            <person name="Wang X."/>
            <person name="Zhu J."/>
            <person name="Ruan X."/>
            <person name="Zhao L."/>
            <person name="Wei J."/>
            <person name="Que T."/>
            <person name="Du C."/>
            <person name="Cheng J."/>
            <person name="Dai P."/>
            <person name="Han X."/>
            <person name="Huang E."/>
            <person name="Gao Y."/>
            <person name="Liu J."/>
            <person name="Shao H."/>
            <person name="Ye R."/>
            <person name="Li L."/>
            <person name="Wei W."/>
            <person name="Wang X."/>
            <person name="Wang C."/>
            <person name="Yang T."/>
            <person name="Huo Q."/>
            <person name="Li W."/>
            <person name="Guo W."/>
            <person name="Chen H."/>
            <person name="Zhou L."/>
            <person name="Ni X."/>
            <person name="Tian J."/>
            <person name="Zhou Y."/>
            <person name="Sheng Y."/>
            <person name="Liu T."/>
            <person name="Pan Y."/>
            <person name="Xia L."/>
            <person name="Li J."/>
            <person name="Zhao F."/>
            <person name="Cao W."/>
        </authorList>
    </citation>
    <scope>NUCLEOTIDE SEQUENCE</scope>
    <source>
        <strain evidence="1">Hyas-2018</strain>
    </source>
</reference>